<evidence type="ECO:0000256" key="2">
    <source>
        <dbReference type="ARBA" id="ARBA00023002"/>
    </source>
</evidence>
<keyword evidence="2 4" id="KW-0560">Oxidoreductase</keyword>
<dbReference type="Pfam" id="PF02826">
    <property type="entry name" value="2-Hacid_dh_C"/>
    <property type="match status" value="1"/>
</dbReference>
<name>A0ABP8A0I8_9MICO</name>
<dbReference type="PANTHER" id="PTHR43761:SF1">
    <property type="entry name" value="D-ISOMER SPECIFIC 2-HYDROXYACID DEHYDROGENASE CATALYTIC DOMAIN-CONTAINING PROTEIN-RELATED"/>
    <property type="match status" value="1"/>
</dbReference>
<dbReference type="Gene3D" id="3.40.50.720">
    <property type="entry name" value="NAD(P)-binding Rossmann-like Domain"/>
    <property type="match status" value="2"/>
</dbReference>
<dbReference type="EMBL" id="BAABBW010000003">
    <property type="protein sequence ID" value="GAA4174597.1"/>
    <property type="molecule type" value="Genomic_DNA"/>
</dbReference>
<dbReference type="SUPFAM" id="SSF51735">
    <property type="entry name" value="NAD(P)-binding Rossmann-fold domains"/>
    <property type="match status" value="1"/>
</dbReference>
<gene>
    <name evidence="7" type="ORF">GCM10022287_18750</name>
</gene>
<keyword evidence="3" id="KW-0520">NAD</keyword>
<feature type="domain" description="D-isomer specific 2-hydroxyacid dehydrogenase NAD-binding" evidence="6">
    <location>
        <begin position="148"/>
        <end position="308"/>
    </location>
</feature>
<dbReference type="Pfam" id="PF00389">
    <property type="entry name" value="2-Hacid_dh"/>
    <property type="match status" value="1"/>
</dbReference>
<proteinExistence type="inferred from homology"/>
<reference evidence="8" key="1">
    <citation type="journal article" date="2019" name="Int. J. Syst. Evol. Microbiol.">
        <title>The Global Catalogue of Microorganisms (GCM) 10K type strain sequencing project: providing services to taxonomists for standard genome sequencing and annotation.</title>
        <authorList>
            <consortium name="The Broad Institute Genomics Platform"/>
            <consortium name="The Broad Institute Genome Sequencing Center for Infectious Disease"/>
            <person name="Wu L."/>
            <person name="Ma J."/>
        </authorList>
    </citation>
    <scope>NUCLEOTIDE SEQUENCE [LARGE SCALE GENOMIC DNA]</scope>
    <source>
        <strain evidence="8">JCM 17591</strain>
    </source>
</reference>
<keyword evidence="8" id="KW-1185">Reference proteome</keyword>
<accession>A0ABP8A0I8</accession>
<dbReference type="InterPro" id="IPR006140">
    <property type="entry name" value="D-isomer_DH_NAD-bd"/>
</dbReference>
<dbReference type="InterPro" id="IPR036291">
    <property type="entry name" value="NAD(P)-bd_dom_sf"/>
</dbReference>
<evidence type="ECO:0000313" key="7">
    <source>
        <dbReference type="EMBL" id="GAA4174597.1"/>
    </source>
</evidence>
<dbReference type="InterPro" id="IPR006139">
    <property type="entry name" value="D-isomer_2_OHA_DH_cat_dom"/>
</dbReference>
<evidence type="ECO:0000259" key="5">
    <source>
        <dbReference type="Pfam" id="PF00389"/>
    </source>
</evidence>
<evidence type="ECO:0000256" key="1">
    <source>
        <dbReference type="ARBA" id="ARBA00005854"/>
    </source>
</evidence>
<evidence type="ECO:0000256" key="3">
    <source>
        <dbReference type="ARBA" id="ARBA00023027"/>
    </source>
</evidence>
<comment type="caution">
    <text evidence="7">The sequence shown here is derived from an EMBL/GenBank/DDBJ whole genome shotgun (WGS) entry which is preliminary data.</text>
</comment>
<feature type="domain" description="D-isomer specific 2-hydroxyacid dehydrogenase catalytic" evidence="5">
    <location>
        <begin position="57"/>
        <end position="337"/>
    </location>
</feature>
<comment type="similarity">
    <text evidence="1 4">Belongs to the D-isomer specific 2-hydroxyacid dehydrogenase family.</text>
</comment>
<protein>
    <submittedName>
        <fullName evidence="7">2-hydroxyacid dehydrogenase</fullName>
    </submittedName>
</protein>
<sequence>MPHEILVVGDSYMNAQLFVDALQRHGLEADAATVTVTARPSWPTDGLAEFEGDPAEVSALIDGHRVVAFHGAPISRRVIEQNPSVKLLACARGGPVNVDLDAAAEHGVVVTTTPGKNAAAVADLTIGFLIDLLRKVAPSLRDAERRRASGERLVESTFDGARWFGYELKGRRLGLVGLGNVARLVAERAAALGLEVLAYDPFVPAGSVAGITQVSTLDELLPQVDILSLHARATADNRHLMSAAQFDALRPGAFFINTARESLVDEQALLAGIRSHHLGGAALDVCESDGPWRELLAEPNVVITPHIAGATFETLQRGAQMLADEILAFTTGGELRWRA</sequence>
<dbReference type="PANTHER" id="PTHR43761">
    <property type="entry name" value="D-ISOMER SPECIFIC 2-HYDROXYACID DEHYDROGENASE FAMILY PROTEIN (AFU_ORTHOLOGUE AFUA_1G13630)"/>
    <property type="match status" value="1"/>
</dbReference>
<dbReference type="InterPro" id="IPR050418">
    <property type="entry name" value="D-iso_2-hydroxyacid_DH_PdxB"/>
</dbReference>
<evidence type="ECO:0000313" key="8">
    <source>
        <dbReference type="Proteomes" id="UP001501079"/>
    </source>
</evidence>
<evidence type="ECO:0000259" key="6">
    <source>
        <dbReference type="Pfam" id="PF02826"/>
    </source>
</evidence>
<organism evidence="7 8">
    <name type="scientific">Gryllotalpicola koreensis</name>
    <dbReference type="NCBI Taxonomy" id="993086"/>
    <lineage>
        <taxon>Bacteria</taxon>
        <taxon>Bacillati</taxon>
        <taxon>Actinomycetota</taxon>
        <taxon>Actinomycetes</taxon>
        <taxon>Micrococcales</taxon>
        <taxon>Microbacteriaceae</taxon>
        <taxon>Gryllotalpicola</taxon>
    </lineage>
</organism>
<dbReference type="SUPFAM" id="SSF52283">
    <property type="entry name" value="Formate/glycerate dehydrogenase catalytic domain-like"/>
    <property type="match status" value="1"/>
</dbReference>
<dbReference type="RefSeq" id="WP_344753696.1">
    <property type="nucleotide sequence ID" value="NZ_BAABBW010000003.1"/>
</dbReference>
<evidence type="ECO:0000256" key="4">
    <source>
        <dbReference type="RuleBase" id="RU003719"/>
    </source>
</evidence>
<dbReference type="Proteomes" id="UP001501079">
    <property type="component" value="Unassembled WGS sequence"/>
</dbReference>